<organism evidence="7 8">
    <name type="scientific">Morella rubra</name>
    <name type="common">Chinese bayberry</name>
    <dbReference type="NCBI Taxonomy" id="262757"/>
    <lineage>
        <taxon>Eukaryota</taxon>
        <taxon>Viridiplantae</taxon>
        <taxon>Streptophyta</taxon>
        <taxon>Embryophyta</taxon>
        <taxon>Tracheophyta</taxon>
        <taxon>Spermatophyta</taxon>
        <taxon>Magnoliopsida</taxon>
        <taxon>eudicotyledons</taxon>
        <taxon>Gunneridae</taxon>
        <taxon>Pentapetalae</taxon>
        <taxon>rosids</taxon>
        <taxon>fabids</taxon>
        <taxon>Fagales</taxon>
        <taxon>Myricaceae</taxon>
        <taxon>Morella</taxon>
    </lineage>
</organism>
<dbReference type="Proteomes" id="UP000516437">
    <property type="component" value="Chromosome 6"/>
</dbReference>
<dbReference type="Pfam" id="PF01095">
    <property type="entry name" value="Pectinesterase"/>
    <property type="match status" value="1"/>
</dbReference>
<evidence type="ECO:0000256" key="5">
    <source>
        <dbReference type="ARBA" id="ARBA00023085"/>
    </source>
</evidence>
<dbReference type="SUPFAM" id="SSF51126">
    <property type="entry name" value="Pectin lyase-like"/>
    <property type="match status" value="1"/>
</dbReference>
<dbReference type="UniPathway" id="UPA00545">
    <property type="reaction ID" value="UER00823"/>
</dbReference>
<evidence type="ECO:0000256" key="2">
    <source>
        <dbReference type="ARBA" id="ARBA00005184"/>
    </source>
</evidence>
<gene>
    <name evidence="7" type="ORF">CJ030_MR6G019379</name>
</gene>
<dbReference type="GO" id="GO:0045490">
    <property type="term" value="P:pectin catabolic process"/>
    <property type="evidence" value="ECO:0007669"/>
    <property type="project" value="UniProtKB-UniPathway"/>
</dbReference>
<dbReference type="OrthoDB" id="2019149at2759"/>
<dbReference type="InterPro" id="IPR000070">
    <property type="entry name" value="Pectinesterase_cat"/>
</dbReference>
<dbReference type="EMBL" id="RXIC02000024">
    <property type="protein sequence ID" value="KAB1209633.1"/>
    <property type="molecule type" value="Genomic_DNA"/>
</dbReference>
<keyword evidence="3" id="KW-0134">Cell wall</keyword>
<reference evidence="7 8" key="1">
    <citation type="journal article" date="2019" name="Plant Biotechnol. J.">
        <title>The red bayberry genome and genetic basis of sex determination.</title>
        <authorList>
            <person name="Jia H.M."/>
            <person name="Jia H.J."/>
            <person name="Cai Q.L."/>
            <person name="Wang Y."/>
            <person name="Zhao H.B."/>
            <person name="Yang W.F."/>
            <person name="Wang G.Y."/>
            <person name="Li Y.H."/>
            <person name="Zhan D.L."/>
            <person name="Shen Y.T."/>
            <person name="Niu Q.F."/>
            <person name="Chang L."/>
            <person name="Qiu J."/>
            <person name="Zhao L."/>
            <person name="Xie H.B."/>
            <person name="Fu W.Y."/>
            <person name="Jin J."/>
            <person name="Li X.W."/>
            <person name="Jiao Y."/>
            <person name="Zhou C.C."/>
            <person name="Tu T."/>
            <person name="Chai C.Y."/>
            <person name="Gao J.L."/>
            <person name="Fan L.J."/>
            <person name="van de Weg E."/>
            <person name="Wang J.Y."/>
            <person name="Gao Z.S."/>
        </authorList>
    </citation>
    <scope>NUCLEOTIDE SEQUENCE [LARGE SCALE GENOMIC DNA]</scope>
    <source>
        <tissue evidence="7">Leaves</tissue>
    </source>
</reference>
<feature type="domain" description="Pectinesterase catalytic" evidence="6">
    <location>
        <begin position="1"/>
        <end position="70"/>
    </location>
</feature>
<keyword evidence="4" id="KW-0378">Hydrolase</keyword>
<keyword evidence="8" id="KW-1185">Reference proteome</keyword>
<dbReference type="GO" id="GO:0042545">
    <property type="term" value="P:cell wall modification"/>
    <property type="evidence" value="ECO:0007669"/>
    <property type="project" value="InterPro"/>
</dbReference>
<keyword evidence="5" id="KW-0063">Aspartyl esterase</keyword>
<comment type="subcellular location">
    <subcellularLocation>
        <location evidence="1">Secreted</location>
        <location evidence="1">Cell wall</location>
    </subcellularLocation>
</comment>
<dbReference type="InterPro" id="IPR011050">
    <property type="entry name" value="Pectin_lyase_fold/virulence"/>
</dbReference>
<dbReference type="InterPro" id="IPR012334">
    <property type="entry name" value="Pectin_lyas_fold"/>
</dbReference>
<evidence type="ECO:0000313" key="7">
    <source>
        <dbReference type="EMBL" id="KAB1209633.1"/>
    </source>
</evidence>
<accession>A0A6A1VA71</accession>
<evidence type="ECO:0000256" key="4">
    <source>
        <dbReference type="ARBA" id="ARBA00022801"/>
    </source>
</evidence>
<dbReference type="AlphaFoldDB" id="A0A6A1VA71"/>
<name>A0A6A1VA71_9ROSI</name>
<evidence type="ECO:0000256" key="3">
    <source>
        <dbReference type="ARBA" id="ARBA00022512"/>
    </source>
</evidence>
<proteinExistence type="predicted"/>
<dbReference type="GO" id="GO:0030599">
    <property type="term" value="F:pectinesterase activity"/>
    <property type="evidence" value="ECO:0007669"/>
    <property type="project" value="InterPro"/>
</dbReference>
<protein>
    <submittedName>
        <fullName evidence="7">Pectinesterase 2</fullName>
    </submittedName>
</protein>
<evidence type="ECO:0000256" key="1">
    <source>
        <dbReference type="ARBA" id="ARBA00004191"/>
    </source>
</evidence>
<sequence>MKTYLDSLIDPAGWMEWNGTDFAIKTLCYGEYANTGPGSSTAERVRWPGYHVITSATTASQFTVENFINGSSWLPATSVPYTAGL</sequence>
<evidence type="ECO:0000259" key="6">
    <source>
        <dbReference type="Pfam" id="PF01095"/>
    </source>
</evidence>
<dbReference type="Gene3D" id="2.160.20.10">
    <property type="entry name" value="Single-stranded right-handed beta-helix, Pectin lyase-like"/>
    <property type="match status" value="1"/>
</dbReference>
<comment type="pathway">
    <text evidence="2">Glycan metabolism; pectin degradation; 2-dehydro-3-deoxy-D-gluconate from pectin: step 1/5.</text>
</comment>
<keyword evidence="3" id="KW-0964">Secreted</keyword>
<evidence type="ECO:0000313" key="8">
    <source>
        <dbReference type="Proteomes" id="UP000516437"/>
    </source>
</evidence>
<dbReference type="PANTHER" id="PTHR31707">
    <property type="entry name" value="PECTINESTERASE"/>
    <property type="match status" value="1"/>
</dbReference>
<comment type="caution">
    <text evidence="7">The sequence shown here is derived from an EMBL/GenBank/DDBJ whole genome shotgun (WGS) entry which is preliminary data.</text>
</comment>